<reference evidence="1 2" key="1">
    <citation type="submission" date="2023-10" db="EMBL/GenBank/DDBJ databases">
        <title>Complete genome sequence of a Sphingomonadaceae bacterium.</title>
        <authorList>
            <person name="Yan C."/>
        </authorList>
    </citation>
    <scope>NUCLEOTIDE SEQUENCE [LARGE SCALE GENOMIC DNA]</scope>
    <source>
        <strain evidence="1 2">SCSIO 66989</strain>
    </source>
</reference>
<gene>
    <name evidence="1" type="ORF">RB602_07195</name>
</gene>
<dbReference type="AlphaFoldDB" id="A0AA97FAC6"/>
<organism evidence="1 2">
    <name type="scientific">Alterisphingorhabdus coralli</name>
    <dbReference type="NCBI Taxonomy" id="3071408"/>
    <lineage>
        <taxon>Bacteria</taxon>
        <taxon>Pseudomonadati</taxon>
        <taxon>Pseudomonadota</taxon>
        <taxon>Alphaproteobacteria</taxon>
        <taxon>Sphingomonadales</taxon>
        <taxon>Sphingomonadaceae</taxon>
        <taxon>Alterisphingorhabdus (ex Yan et al. 2024)</taxon>
    </lineage>
</organism>
<dbReference type="SUPFAM" id="SSF51445">
    <property type="entry name" value="(Trans)glycosidases"/>
    <property type="match status" value="1"/>
</dbReference>
<accession>A0AA97FAC6</accession>
<keyword evidence="2" id="KW-1185">Reference proteome</keyword>
<proteinExistence type="predicted"/>
<protein>
    <submittedName>
        <fullName evidence="1">DUF3142 domain-containing protein</fullName>
    </submittedName>
</protein>
<dbReference type="KEGG" id="acoa:RB602_07195"/>
<dbReference type="InterPro" id="IPR021488">
    <property type="entry name" value="DUF3142"/>
</dbReference>
<dbReference type="EMBL" id="CP136594">
    <property type="protein sequence ID" value="WOE76491.1"/>
    <property type="molecule type" value="Genomic_DNA"/>
</dbReference>
<sequence length="233" mass="26256">MASALLLLSCEQAPQINVAPQTVEAADHKAFWLWAGVEPQPVLDQAETVYILDSELRRGDTALTQLRPAVPSIHDADIWMVVRVETLAWSEATHQQLQQRLSLWARQNRLIGLQIDFDAATDGLENYARFLADLRQRLPNNLQLSITGLMDWSAQGDPAALAALGESVDDIVIQTYQGRETIDGYENYLARLARLDMPYRIGLVQNGEWREPADLRDDPFFQGYVVFLVNPEP</sequence>
<dbReference type="Pfam" id="PF11340">
    <property type="entry name" value="DUF3142"/>
    <property type="match status" value="1"/>
</dbReference>
<name>A0AA97FAC6_9SPHN</name>
<dbReference type="InterPro" id="IPR017853">
    <property type="entry name" value="GH"/>
</dbReference>
<evidence type="ECO:0000313" key="1">
    <source>
        <dbReference type="EMBL" id="WOE76491.1"/>
    </source>
</evidence>
<dbReference type="Proteomes" id="UP001302429">
    <property type="component" value="Chromosome"/>
</dbReference>
<evidence type="ECO:0000313" key="2">
    <source>
        <dbReference type="Proteomes" id="UP001302429"/>
    </source>
</evidence>
<dbReference type="Gene3D" id="3.20.20.80">
    <property type="entry name" value="Glycosidases"/>
    <property type="match status" value="1"/>
</dbReference>
<dbReference type="RefSeq" id="WP_317084231.1">
    <property type="nucleotide sequence ID" value="NZ_CP136594.1"/>
</dbReference>